<feature type="signal peptide" evidence="1">
    <location>
        <begin position="1"/>
        <end position="21"/>
    </location>
</feature>
<organism evidence="2 3">
    <name type="scientific">Dactylonectria estremocensis</name>
    <dbReference type="NCBI Taxonomy" id="1079267"/>
    <lineage>
        <taxon>Eukaryota</taxon>
        <taxon>Fungi</taxon>
        <taxon>Dikarya</taxon>
        <taxon>Ascomycota</taxon>
        <taxon>Pezizomycotina</taxon>
        <taxon>Sordariomycetes</taxon>
        <taxon>Hypocreomycetidae</taxon>
        <taxon>Hypocreales</taxon>
        <taxon>Nectriaceae</taxon>
        <taxon>Dactylonectria</taxon>
    </lineage>
</organism>
<proteinExistence type="predicted"/>
<dbReference type="EMBL" id="JAGMUU010000019">
    <property type="protein sequence ID" value="KAH7131470.1"/>
    <property type="molecule type" value="Genomic_DNA"/>
</dbReference>
<feature type="non-terminal residue" evidence="2">
    <location>
        <position position="147"/>
    </location>
</feature>
<evidence type="ECO:0000313" key="3">
    <source>
        <dbReference type="Proteomes" id="UP000717696"/>
    </source>
</evidence>
<comment type="caution">
    <text evidence="2">The sequence shown here is derived from an EMBL/GenBank/DDBJ whole genome shotgun (WGS) entry which is preliminary data.</text>
</comment>
<name>A0A9P9E4V0_9HYPO</name>
<dbReference type="Proteomes" id="UP000717696">
    <property type="component" value="Unassembled WGS sequence"/>
</dbReference>
<reference evidence="2" key="1">
    <citation type="journal article" date="2021" name="Nat. Commun.">
        <title>Genetic determinants of endophytism in the Arabidopsis root mycobiome.</title>
        <authorList>
            <person name="Mesny F."/>
            <person name="Miyauchi S."/>
            <person name="Thiergart T."/>
            <person name="Pickel B."/>
            <person name="Atanasova L."/>
            <person name="Karlsson M."/>
            <person name="Huettel B."/>
            <person name="Barry K.W."/>
            <person name="Haridas S."/>
            <person name="Chen C."/>
            <person name="Bauer D."/>
            <person name="Andreopoulos W."/>
            <person name="Pangilinan J."/>
            <person name="LaButti K."/>
            <person name="Riley R."/>
            <person name="Lipzen A."/>
            <person name="Clum A."/>
            <person name="Drula E."/>
            <person name="Henrissat B."/>
            <person name="Kohler A."/>
            <person name="Grigoriev I.V."/>
            <person name="Martin F.M."/>
            <person name="Hacquard S."/>
        </authorList>
    </citation>
    <scope>NUCLEOTIDE SEQUENCE</scope>
    <source>
        <strain evidence="2">MPI-CAGE-AT-0021</strain>
    </source>
</reference>
<protein>
    <submittedName>
        <fullName evidence="2">Uncharacterized protein</fullName>
    </submittedName>
</protein>
<dbReference type="OrthoDB" id="5133123at2759"/>
<dbReference type="AlphaFoldDB" id="A0A9P9E4V0"/>
<keyword evidence="1" id="KW-0732">Signal</keyword>
<keyword evidence="3" id="KW-1185">Reference proteome</keyword>
<accession>A0A9P9E4V0</accession>
<evidence type="ECO:0000256" key="1">
    <source>
        <dbReference type="SAM" id="SignalP"/>
    </source>
</evidence>
<evidence type="ECO:0000313" key="2">
    <source>
        <dbReference type="EMBL" id="KAH7131470.1"/>
    </source>
</evidence>
<sequence>MHIPALPTLVAILHLSTGAQALYEDKKATQINFYTDNICTKYAGEFPFWQIYSGKHPQAGVTYSISDPDSSECYDFKQAAGTETLNLAGCWAGSSTPHPWCHCKLWDDWGCKGNVGRFGTGNSASGNCLTSRSSAGWQWKSIMCWVD</sequence>
<feature type="chain" id="PRO_5040443738" evidence="1">
    <location>
        <begin position="22"/>
        <end position="147"/>
    </location>
</feature>
<gene>
    <name evidence="2" type="ORF">B0J13DRAFT_562657</name>
</gene>